<dbReference type="EMBL" id="KZ857391">
    <property type="protein sequence ID" value="RDX52349.1"/>
    <property type="molecule type" value="Genomic_DNA"/>
</dbReference>
<proteinExistence type="predicted"/>
<reference evidence="1 2" key="1">
    <citation type="journal article" date="2018" name="Biotechnol. Biofuels">
        <title>Integrative visual omics of the white-rot fungus Polyporus brumalis exposes the biotechnological potential of its oxidative enzymes for delignifying raw plant biomass.</title>
        <authorList>
            <person name="Miyauchi S."/>
            <person name="Rancon A."/>
            <person name="Drula E."/>
            <person name="Hage H."/>
            <person name="Chaduli D."/>
            <person name="Favel A."/>
            <person name="Grisel S."/>
            <person name="Henrissat B."/>
            <person name="Herpoel-Gimbert I."/>
            <person name="Ruiz-Duenas F.J."/>
            <person name="Chevret D."/>
            <person name="Hainaut M."/>
            <person name="Lin J."/>
            <person name="Wang M."/>
            <person name="Pangilinan J."/>
            <person name="Lipzen A."/>
            <person name="Lesage-Meessen L."/>
            <person name="Navarro D."/>
            <person name="Riley R."/>
            <person name="Grigoriev I.V."/>
            <person name="Zhou S."/>
            <person name="Raouche S."/>
            <person name="Rosso M.N."/>
        </authorList>
    </citation>
    <scope>NUCLEOTIDE SEQUENCE [LARGE SCALE GENOMIC DNA]</scope>
    <source>
        <strain evidence="1 2">BRFM 1820</strain>
    </source>
</reference>
<keyword evidence="2" id="KW-1185">Reference proteome</keyword>
<evidence type="ECO:0000313" key="1">
    <source>
        <dbReference type="EMBL" id="RDX52349.1"/>
    </source>
</evidence>
<dbReference type="AlphaFoldDB" id="A0A371DIJ0"/>
<organism evidence="1 2">
    <name type="scientific">Lentinus brumalis</name>
    <dbReference type="NCBI Taxonomy" id="2498619"/>
    <lineage>
        <taxon>Eukaryota</taxon>
        <taxon>Fungi</taxon>
        <taxon>Dikarya</taxon>
        <taxon>Basidiomycota</taxon>
        <taxon>Agaricomycotina</taxon>
        <taxon>Agaricomycetes</taxon>
        <taxon>Polyporales</taxon>
        <taxon>Polyporaceae</taxon>
        <taxon>Lentinus</taxon>
    </lineage>
</organism>
<protein>
    <submittedName>
        <fullName evidence="1">Uncharacterized protein</fullName>
    </submittedName>
</protein>
<sequence length="116" mass="13765">MKFAFVLFETPIRSKPSRDEVLANAWNSETHAGLEAWAWRWDNTGLAVARRWCLAAELWRPECTGWKRPRLAFYGSVFTSFNSTSPIRGRILTYWDTDVDLYRSVRRHNWRIPLLF</sequence>
<dbReference type="Proteomes" id="UP000256964">
    <property type="component" value="Unassembled WGS sequence"/>
</dbReference>
<accession>A0A371DIJ0</accession>
<name>A0A371DIJ0_9APHY</name>
<evidence type="ECO:0000313" key="2">
    <source>
        <dbReference type="Proteomes" id="UP000256964"/>
    </source>
</evidence>
<gene>
    <name evidence="1" type="ORF">OH76DRAFT_208793</name>
</gene>